<accession>A0ABV8G7G7</accession>
<keyword evidence="1 2" id="KW-0238">DNA-binding</keyword>
<dbReference type="Proteomes" id="UP001595851">
    <property type="component" value="Unassembled WGS sequence"/>
</dbReference>
<dbReference type="Pfam" id="PF14278">
    <property type="entry name" value="TetR_C_8"/>
    <property type="match status" value="1"/>
</dbReference>
<organism evidence="4 5">
    <name type="scientific">Nonomuraea purpurea</name>
    <dbReference type="NCBI Taxonomy" id="1849276"/>
    <lineage>
        <taxon>Bacteria</taxon>
        <taxon>Bacillati</taxon>
        <taxon>Actinomycetota</taxon>
        <taxon>Actinomycetes</taxon>
        <taxon>Streptosporangiales</taxon>
        <taxon>Streptosporangiaceae</taxon>
        <taxon>Nonomuraea</taxon>
    </lineage>
</organism>
<feature type="DNA-binding region" description="H-T-H motif" evidence="2">
    <location>
        <begin position="39"/>
        <end position="58"/>
    </location>
</feature>
<dbReference type="SUPFAM" id="SSF46689">
    <property type="entry name" value="Homeodomain-like"/>
    <property type="match status" value="1"/>
</dbReference>
<evidence type="ECO:0000256" key="1">
    <source>
        <dbReference type="ARBA" id="ARBA00023125"/>
    </source>
</evidence>
<dbReference type="InterPro" id="IPR050624">
    <property type="entry name" value="HTH-type_Tx_Regulator"/>
</dbReference>
<dbReference type="InterPro" id="IPR009057">
    <property type="entry name" value="Homeodomain-like_sf"/>
</dbReference>
<comment type="caution">
    <text evidence="4">The sequence shown here is derived from an EMBL/GenBank/DDBJ whole genome shotgun (WGS) entry which is preliminary data.</text>
</comment>
<dbReference type="EMBL" id="JBHSBI010000006">
    <property type="protein sequence ID" value="MFC4008617.1"/>
    <property type="molecule type" value="Genomic_DNA"/>
</dbReference>
<protein>
    <submittedName>
        <fullName evidence="4">TetR/AcrR family transcriptional regulator</fullName>
    </submittedName>
</protein>
<dbReference type="InterPro" id="IPR039532">
    <property type="entry name" value="TetR_C_Firmicutes"/>
</dbReference>
<gene>
    <name evidence="4" type="ORF">ACFOY2_15410</name>
</gene>
<evidence type="ECO:0000313" key="4">
    <source>
        <dbReference type="EMBL" id="MFC4008617.1"/>
    </source>
</evidence>
<reference evidence="5" key="1">
    <citation type="journal article" date="2019" name="Int. J. Syst. Evol. Microbiol.">
        <title>The Global Catalogue of Microorganisms (GCM) 10K type strain sequencing project: providing services to taxonomists for standard genome sequencing and annotation.</title>
        <authorList>
            <consortium name="The Broad Institute Genomics Platform"/>
            <consortium name="The Broad Institute Genome Sequencing Center for Infectious Disease"/>
            <person name="Wu L."/>
            <person name="Ma J."/>
        </authorList>
    </citation>
    <scope>NUCLEOTIDE SEQUENCE [LARGE SCALE GENOMIC DNA]</scope>
    <source>
        <strain evidence="5">TBRC 1276</strain>
    </source>
</reference>
<dbReference type="PROSITE" id="PS50977">
    <property type="entry name" value="HTH_TETR_2"/>
    <property type="match status" value="1"/>
</dbReference>
<dbReference type="Pfam" id="PF00440">
    <property type="entry name" value="TetR_N"/>
    <property type="match status" value="1"/>
</dbReference>
<proteinExistence type="predicted"/>
<keyword evidence="5" id="KW-1185">Reference proteome</keyword>
<sequence>MATTQNSTPAVDRRVRRTHAALQNALIRLAEERDLEQISVADVTEQAGVNRTTFYDHYRNVHELAEAACTSTIDNLIESLPALDPAEADPDADPACSLVAFFEILGEHAGLYRSLLGNQGSPRVIGHIRSRLTTTVHVAVRLNAGAAPDSVSSADIPHDVPAAFTAGALLGVATDWLERGCPCAPAEMAALTWPLLVTEHIPPPRGVIERDI</sequence>
<feature type="domain" description="HTH tetR-type" evidence="3">
    <location>
        <begin position="16"/>
        <end position="76"/>
    </location>
</feature>
<name>A0ABV8G7G7_9ACTN</name>
<evidence type="ECO:0000313" key="5">
    <source>
        <dbReference type="Proteomes" id="UP001595851"/>
    </source>
</evidence>
<dbReference type="PANTHER" id="PTHR43479:SF7">
    <property type="entry name" value="TETR-FAMILY TRANSCRIPTIONAL REGULATOR"/>
    <property type="match status" value="1"/>
</dbReference>
<evidence type="ECO:0000259" key="3">
    <source>
        <dbReference type="PROSITE" id="PS50977"/>
    </source>
</evidence>
<dbReference type="InterPro" id="IPR001647">
    <property type="entry name" value="HTH_TetR"/>
</dbReference>
<dbReference type="PANTHER" id="PTHR43479">
    <property type="entry name" value="ACREF/ENVCD OPERON REPRESSOR-RELATED"/>
    <property type="match status" value="1"/>
</dbReference>
<dbReference type="RefSeq" id="WP_379528674.1">
    <property type="nucleotide sequence ID" value="NZ_JBHSBI010000006.1"/>
</dbReference>
<evidence type="ECO:0000256" key="2">
    <source>
        <dbReference type="PROSITE-ProRule" id="PRU00335"/>
    </source>
</evidence>
<dbReference type="Gene3D" id="1.10.357.10">
    <property type="entry name" value="Tetracycline Repressor, domain 2"/>
    <property type="match status" value="1"/>
</dbReference>